<accession>A0A3E1Y4T1</accession>
<dbReference type="RefSeq" id="WP_116977819.1">
    <property type="nucleotide sequence ID" value="NZ_QPMM01000012.1"/>
</dbReference>
<feature type="domain" description="DUF3823" evidence="2">
    <location>
        <begin position="124"/>
        <end position="228"/>
    </location>
</feature>
<dbReference type="InterPro" id="IPR041186">
    <property type="entry name" value="DUF3823_C"/>
</dbReference>
<dbReference type="Pfam" id="PF18003">
    <property type="entry name" value="DUF3823_C"/>
    <property type="match status" value="1"/>
</dbReference>
<name>A0A3E1Y4T1_9BACT</name>
<dbReference type="Gene3D" id="2.60.40.1120">
    <property type="entry name" value="Carboxypeptidase-like, regulatory domain"/>
    <property type="match status" value="1"/>
</dbReference>
<dbReference type="Proteomes" id="UP000260644">
    <property type="component" value="Unassembled WGS sequence"/>
</dbReference>
<evidence type="ECO:0000259" key="1">
    <source>
        <dbReference type="Pfam" id="PF12866"/>
    </source>
</evidence>
<gene>
    <name evidence="3" type="ORF">DVR12_21240</name>
</gene>
<dbReference type="OrthoDB" id="1433240at2"/>
<dbReference type="InterPro" id="IPR024278">
    <property type="entry name" value="DUF3823_N"/>
</dbReference>
<dbReference type="AlphaFoldDB" id="A0A3E1Y4T1"/>
<keyword evidence="4" id="KW-1185">Reference proteome</keyword>
<dbReference type="PROSITE" id="PS51257">
    <property type="entry name" value="PROKAR_LIPOPROTEIN"/>
    <property type="match status" value="1"/>
</dbReference>
<feature type="domain" description="DUF3823" evidence="1">
    <location>
        <begin position="29"/>
        <end position="120"/>
    </location>
</feature>
<organism evidence="3 4">
    <name type="scientific">Chitinophaga silvatica</name>
    <dbReference type="NCBI Taxonomy" id="2282649"/>
    <lineage>
        <taxon>Bacteria</taxon>
        <taxon>Pseudomonadati</taxon>
        <taxon>Bacteroidota</taxon>
        <taxon>Chitinophagia</taxon>
        <taxon>Chitinophagales</taxon>
        <taxon>Chitinophagaceae</taxon>
        <taxon>Chitinophaga</taxon>
    </lineage>
</organism>
<comment type="caution">
    <text evidence="3">The sequence shown here is derived from an EMBL/GenBank/DDBJ whole genome shotgun (WGS) entry which is preliminary data.</text>
</comment>
<evidence type="ECO:0000313" key="4">
    <source>
        <dbReference type="Proteomes" id="UP000260644"/>
    </source>
</evidence>
<dbReference type="Gene3D" id="2.60.40.2060">
    <property type="match status" value="1"/>
</dbReference>
<evidence type="ECO:0000259" key="2">
    <source>
        <dbReference type="Pfam" id="PF18003"/>
    </source>
</evidence>
<dbReference type="EMBL" id="QPMM01000012">
    <property type="protein sequence ID" value="RFS19632.1"/>
    <property type="molecule type" value="Genomic_DNA"/>
</dbReference>
<dbReference type="Pfam" id="PF12866">
    <property type="entry name" value="DUF3823"/>
    <property type="match status" value="1"/>
</dbReference>
<sequence>MRFKIYYLFLLGLLMGACKKDNYPAPSCTFNGRIVYNGEAIGVSQQDVYFELWEPGWDKRIPINVNVNQDGSFSSMLFPAQYKLIIPASQGPWKTKEDGTTHSDTIQVNITGNQSLDIEVLPYYMIRTPKLQFANGKVSASCKLEQIIKDGNARGIDQVVLYLNKTQFVDKKNNIKTAEINGGDIADINNITLTADVPSMTPTQNYVFARIGLKISGVEDMIFSPVEKIQL</sequence>
<protein>
    <submittedName>
        <fullName evidence="3">DUF3823 domain-containing protein</fullName>
    </submittedName>
</protein>
<evidence type="ECO:0000313" key="3">
    <source>
        <dbReference type="EMBL" id="RFS19632.1"/>
    </source>
</evidence>
<reference evidence="3 4" key="1">
    <citation type="submission" date="2018-07" db="EMBL/GenBank/DDBJ databases">
        <title>Chitinophaga K2CV101002-2 sp. nov., isolated from a monsoon evergreen broad-leaved forest soil.</title>
        <authorList>
            <person name="Lv Y."/>
        </authorList>
    </citation>
    <scope>NUCLEOTIDE SEQUENCE [LARGE SCALE GENOMIC DNA]</scope>
    <source>
        <strain evidence="3 4">GDMCC 1.1288</strain>
    </source>
</reference>
<proteinExistence type="predicted"/>